<dbReference type="Proteomes" id="UP001218188">
    <property type="component" value="Unassembled WGS sequence"/>
</dbReference>
<accession>A0AAD6WSJ5</accession>
<gene>
    <name evidence="2" type="ORF">C8F04DRAFT_1139453</name>
</gene>
<protein>
    <recommendedName>
        <fullName evidence="4">BTB domain-containing protein</fullName>
    </recommendedName>
</protein>
<dbReference type="AlphaFoldDB" id="A0AAD6WSJ5"/>
<feature type="region of interest" description="Disordered" evidence="1">
    <location>
        <begin position="1"/>
        <end position="24"/>
    </location>
</feature>
<dbReference type="EMBL" id="JARJCM010000219">
    <property type="protein sequence ID" value="KAJ7021981.1"/>
    <property type="molecule type" value="Genomic_DNA"/>
</dbReference>
<evidence type="ECO:0000313" key="2">
    <source>
        <dbReference type="EMBL" id="KAJ7021981.1"/>
    </source>
</evidence>
<reference evidence="2" key="1">
    <citation type="submission" date="2023-03" db="EMBL/GenBank/DDBJ databases">
        <title>Massive genome expansion in bonnet fungi (Mycena s.s.) driven by repeated elements and novel gene families across ecological guilds.</title>
        <authorList>
            <consortium name="Lawrence Berkeley National Laboratory"/>
            <person name="Harder C.B."/>
            <person name="Miyauchi S."/>
            <person name="Viragh M."/>
            <person name="Kuo A."/>
            <person name="Thoen E."/>
            <person name="Andreopoulos B."/>
            <person name="Lu D."/>
            <person name="Skrede I."/>
            <person name="Drula E."/>
            <person name="Henrissat B."/>
            <person name="Morin E."/>
            <person name="Kohler A."/>
            <person name="Barry K."/>
            <person name="LaButti K."/>
            <person name="Morin E."/>
            <person name="Salamov A."/>
            <person name="Lipzen A."/>
            <person name="Mereny Z."/>
            <person name="Hegedus B."/>
            <person name="Baldrian P."/>
            <person name="Stursova M."/>
            <person name="Weitz H."/>
            <person name="Taylor A."/>
            <person name="Grigoriev I.V."/>
            <person name="Nagy L.G."/>
            <person name="Martin F."/>
            <person name="Kauserud H."/>
        </authorList>
    </citation>
    <scope>NUCLEOTIDE SEQUENCE</scope>
    <source>
        <strain evidence="2">CBHHK200</strain>
    </source>
</reference>
<keyword evidence="3" id="KW-1185">Reference proteome</keyword>
<evidence type="ECO:0008006" key="4">
    <source>
        <dbReference type="Google" id="ProtNLM"/>
    </source>
</evidence>
<name>A0AAD6WSJ5_9AGAR</name>
<organism evidence="2 3">
    <name type="scientific">Mycena alexandri</name>
    <dbReference type="NCBI Taxonomy" id="1745969"/>
    <lineage>
        <taxon>Eukaryota</taxon>
        <taxon>Fungi</taxon>
        <taxon>Dikarya</taxon>
        <taxon>Basidiomycota</taxon>
        <taxon>Agaricomycotina</taxon>
        <taxon>Agaricomycetes</taxon>
        <taxon>Agaricomycetidae</taxon>
        <taxon>Agaricales</taxon>
        <taxon>Marasmiineae</taxon>
        <taxon>Mycenaceae</taxon>
        <taxon>Mycena</taxon>
    </lineage>
</organism>
<proteinExistence type="predicted"/>
<comment type="caution">
    <text evidence="2">The sequence shown here is derived from an EMBL/GenBank/DDBJ whole genome shotgun (WGS) entry which is preliminary data.</text>
</comment>
<evidence type="ECO:0000256" key="1">
    <source>
        <dbReference type="SAM" id="MobiDB-lite"/>
    </source>
</evidence>
<evidence type="ECO:0000313" key="3">
    <source>
        <dbReference type="Proteomes" id="UP001218188"/>
    </source>
</evidence>
<sequence>MSAMQTTKRRRPESSDGAPADPVRSDIWFDDGNIILQADNTQFRVYKGSLYHFSEVLKTAMENMGDSKGAEGCPLLFLSDSTVELGYVLRALFYRSYPDNTPIAFDVNVAFLRLGRKYEMKPLYDSAQTRITKAFPSSVEEYYPTDLLNFITERRGNIAAESIVIARELELRHLLPAAFWFMARRFELLGDDKANSLSPTRRQSFWR</sequence>